<proteinExistence type="inferred from homology"/>
<reference evidence="3 4" key="1">
    <citation type="journal article" date="2016" name="Nat. Commun.">
        <title>Thousands of microbial genomes shed light on interconnected biogeochemical processes in an aquifer system.</title>
        <authorList>
            <person name="Anantharaman K."/>
            <person name="Brown C.T."/>
            <person name="Hug L.A."/>
            <person name="Sharon I."/>
            <person name="Castelle C.J."/>
            <person name="Probst A.J."/>
            <person name="Thomas B.C."/>
            <person name="Singh A."/>
            <person name="Wilkins M.J."/>
            <person name="Karaoz U."/>
            <person name="Brodie E.L."/>
            <person name="Williams K.H."/>
            <person name="Hubbard S.S."/>
            <person name="Banfield J.F."/>
        </authorList>
    </citation>
    <scope>NUCLEOTIDE SEQUENCE [LARGE SCALE GENOMIC DNA]</scope>
</reference>
<evidence type="ECO:0000313" key="3">
    <source>
        <dbReference type="EMBL" id="OGH00542.1"/>
    </source>
</evidence>
<accession>A0A1F6GR05</accession>
<organism evidence="3 4">
    <name type="scientific">Candidatus Lambdaproteobacteria bacterium RIFOXYD2_FULL_56_26</name>
    <dbReference type="NCBI Taxonomy" id="1817773"/>
    <lineage>
        <taxon>Bacteria</taxon>
        <taxon>Pseudomonadati</taxon>
        <taxon>Pseudomonadota</taxon>
        <taxon>Candidatus Lambdaproteobacteria</taxon>
    </lineage>
</organism>
<protein>
    <submittedName>
        <fullName evidence="3">ATPase</fullName>
    </submittedName>
</protein>
<comment type="caution">
    <text evidence="3">The sequence shown here is derived from an EMBL/GenBank/DDBJ whole genome shotgun (WGS) entry which is preliminary data.</text>
</comment>
<comment type="similarity">
    <text evidence="1">Belongs to the AHA1 family.</text>
</comment>
<evidence type="ECO:0000256" key="1">
    <source>
        <dbReference type="ARBA" id="ARBA00006817"/>
    </source>
</evidence>
<dbReference type="InterPro" id="IPR013538">
    <property type="entry name" value="ASHA1/2-like_C"/>
</dbReference>
<dbReference type="SUPFAM" id="SSF55961">
    <property type="entry name" value="Bet v1-like"/>
    <property type="match status" value="1"/>
</dbReference>
<dbReference type="Proteomes" id="UP000177583">
    <property type="component" value="Unassembled WGS sequence"/>
</dbReference>
<gene>
    <name evidence="3" type="ORF">A2557_10430</name>
</gene>
<evidence type="ECO:0000313" key="4">
    <source>
        <dbReference type="Proteomes" id="UP000177583"/>
    </source>
</evidence>
<sequence length="172" mass="19314">MSKHDSAWPQDLIEREIVLTRVVDAPRELVFEAWTNPDHLPQWFGPDGFEIKTKEIQIVEGGWWRFDMIGPDGTCYGSRMEFNRIKRPSQIEVSHGEDNDSDPNRFFMLVTFGAQSNGKTVVTLRQLHPSTTRRDGVLAFGAVEFGYQTLDKLAKQVAGLLGSVDLAGAHPA</sequence>
<dbReference type="EMBL" id="MFNF01000045">
    <property type="protein sequence ID" value="OGH00542.1"/>
    <property type="molecule type" value="Genomic_DNA"/>
</dbReference>
<evidence type="ECO:0000259" key="2">
    <source>
        <dbReference type="Pfam" id="PF08327"/>
    </source>
</evidence>
<name>A0A1F6GR05_9PROT</name>
<dbReference type="Pfam" id="PF08327">
    <property type="entry name" value="AHSA1"/>
    <property type="match status" value="1"/>
</dbReference>
<dbReference type="InterPro" id="IPR023393">
    <property type="entry name" value="START-like_dom_sf"/>
</dbReference>
<dbReference type="AlphaFoldDB" id="A0A1F6GR05"/>
<dbReference type="Gene3D" id="3.30.530.20">
    <property type="match status" value="1"/>
</dbReference>
<feature type="domain" description="Activator of Hsp90 ATPase homologue 1/2-like C-terminal" evidence="2">
    <location>
        <begin position="24"/>
        <end position="155"/>
    </location>
</feature>
<dbReference type="CDD" id="cd08894">
    <property type="entry name" value="SRPBCC_CalC_Aha1-like_1"/>
    <property type="match status" value="1"/>
</dbReference>